<evidence type="ECO:0000313" key="2">
    <source>
        <dbReference type="EMBL" id="BDU76094.1"/>
    </source>
</evidence>
<dbReference type="Pfam" id="PF03358">
    <property type="entry name" value="FMN_red"/>
    <property type="match status" value="1"/>
</dbReference>
<gene>
    <name evidence="2" type="ORF">METESE_10520</name>
</gene>
<accession>A0AA48GTV1</accession>
<organism evidence="2 3">
    <name type="scientific">Mesoterricola sediminis</name>
    <dbReference type="NCBI Taxonomy" id="2927980"/>
    <lineage>
        <taxon>Bacteria</taxon>
        <taxon>Pseudomonadati</taxon>
        <taxon>Acidobacteriota</taxon>
        <taxon>Holophagae</taxon>
        <taxon>Holophagales</taxon>
        <taxon>Holophagaceae</taxon>
        <taxon>Mesoterricola</taxon>
    </lineage>
</organism>
<dbReference type="EMBL" id="AP027081">
    <property type="protein sequence ID" value="BDU76094.1"/>
    <property type="molecule type" value="Genomic_DNA"/>
</dbReference>
<protein>
    <recommendedName>
        <fullName evidence="1">NADPH-dependent FMN reductase-like domain-containing protein</fullName>
    </recommendedName>
</protein>
<dbReference type="GO" id="GO:0005829">
    <property type="term" value="C:cytosol"/>
    <property type="evidence" value="ECO:0007669"/>
    <property type="project" value="TreeGrafter"/>
</dbReference>
<reference evidence="2" key="1">
    <citation type="journal article" date="2023" name="Int. J. Syst. Evol. Microbiol.">
        <title>Mesoterricola silvestris gen. nov., sp. nov., Mesoterricola sediminis sp. nov., Geothrix oryzae sp. nov., Geothrix edaphica sp. nov., Geothrix rubra sp. nov., and Geothrix limicola sp. nov., six novel members of Acidobacteriota isolated from soils.</title>
        <authorList>
            <person name="Itoh H."/>
            <person name="Sugisawa Y."/>
            <person name="Mise K."/>
            <person name="Xu Z."/>
            <person name="Kuniyasu M."/>
            <person name="Ushijima N."/>
            <person name="Kawano K."/>
            <person name="Kobayashi E."/>
            <person name="Shiratori Y."/>
            <person name="Masuda Y."/>
            <person name="Senoo K."/>
        </authorList>
    </citation>
    <scope>NUCLEOTIDE SEQUENCE</scope>
    <source>
        <strain evidence="2">W786</strain>
    </source>
</reference>
<keyword evidence="3" id="KW-1185">Reference proteome</keyword>
<sequence length="182" mass="19191">MKITVIGGSLRRESLNLKLLHHLVRAIGAQGPHVRTVTGDELRMAMVDPEQAPPPEAVALHALVSDAQGVVIVSPEYNAGIPPHLKNAIDWVSTMTPNPFRGMPVLVASASPGAFGGARCQVQWRATLANMGAFVHPLGVAVPQADHTLAADGTPQDPRTAGEVQKAVLAFLDFAARNAPRP</sequence>
<dbReference type="RefSeq" id="WP_243335396.1">
    <property type="nucleotide sequence ID" value="NZ_AP027081.1"/>
</dbReference>
<dbReference type="Gene3D" id="3.40.50.360">
    <property type="match status" value="1"/>
</dbReference>
<dbReference type="SUPFAM" id="SSF52218">
    <property type="entry name" value="Flavoproteins"/>
    <property type="match status" value="1"/>
</dbReference>
<dbReference type="GO" id="GO:0016491">
    <property type="term" value="F:oxidoreductase activity"/>
    <property type="evidence" value="ECO:0007669"/>
    <property type="project" value="InterPro"/>
</dbReference>
<dbReference type="InterPro" id="IPR029039">
    <property type="entry name" value="Flavoprotein-like_sf"/>
</dbReference>
<dbReference type="KEGG" id="msea:METESE_10520"/>
<feature type="domain" description="NADPH-dependent FMN reductase-like" evidence="1">
    <location>
        <begin position="1"/>
        <end position="145"/>
    </location>
</feature>
<dbReference type="Proteomes" id="UP001228113">
    <property type="component" value="Chromosome"/>
</dbReference>
<dbReference type="PANTHER" id="PTHR30543">
    <property type="entry name" value="CHROMATE REDUCTASE"/>
    <property type="match status" value="1"/>
</dbReference>
<evidence type="ECO:0000313" key="3">
    <source>
        <dbReference type="Proteomes" id="UP001228113"/>
    </source>
</evidence>
<evidence type="ECO:0000259" key="1">
    <source>
        <dbReference type="Pfam" id="PF03358"/>
    </source>
</evidence>
<dbReference type="InterPro" id="IPR005025">
    <property type="entry name" value="FMN_Rdtase-like_dom"/>
</dbReference>
<dbReference type="InterPro" id="IPR050712">
    <property type="entry name" value="NAD(P)H-dep_reductase"/>
</dbReference>
<name>A0AA48GTV1_9BACT</name>
<dbReference type="GO" id="GO:0010181">
    <property type="term" value="F:FMN binding"/>
    <property type="evidence" value="ECO:0007669"/>
    <property type="project" value="TreeGrafter"/>
</dbReference>
<dbReference type="AlphaFoldDB" id="A0AA48GTV1"/>
<proteinExistence type="predicted"/>
<dbReference type="PANTHER" id="PTHR30543:SF21">
    <property type="entry name" value="NAD(P)H-DEPENDENT FMN REDUCTASE LOT6"/>
    <property type="match status" value="1"/>
</dbReference>